<protein>
    <recommendedName>
        <fullName evidence="5">Helicase ATP-binding domain-containing protein</fullName>
    </recommendedName>
</protein>
<dbReference type="InterPro" id="IPR044742">
    <property type="entry name" value="DEAD/DEAH_RhlB"/>
</dbReference>
<dbReference type="GO" id="GO:0016787">
    <property type="term" value="F:hydrolase activity"/>
    <property type="evidence" value="ECO:0007669"/>
    <property type="project" value="UniProtKB-KW"/>
</dbReference>
<dbReference type="SUPFAM" id="SSF52540">
    <property type="entry name" value="P-loop containing nucleoside triphosphate hydrolases"/>
    <property type="match status" value="1"/>
</dbReference>
<sequence>MPEVVRRGIDEAGFTDCTPIQAKTLPLALDGVNVAGQAQTGTGKTAAFLIASFTRLLAAEAPEQRGKTCPRMLVLAPTRELAIQIRDEAEQLGKYTGLSIHACYGGVDYDKQRDRFDEPVDILVGTPGRLIDYFKQK</sequence>
<feature type="non-terminal residue" evidence="6">
    <location>
        <position position="137"/>
    </location>
</feature>
<proteinExistence type="predicted"/>
<evidence type="ECO:0000259" key="5">
    <source>
        <dbReference type="PROSITE" id="PS51192"/>
    </source>
</evidence>
<evidence type="ECO:0000256" key="4">
    <source>
        <dbReference type="ARBA" id="ARBA00022840"/>
    </source>
</evidence>
<dbReference type="AlphaFoldDB" id="A0A383CEP4"/>
<accession>A0A383CEP4</accession>
<evidence type="ECO:0000256" key="1">
    <source>
        <dbReference type="ARBA" id="ARBA00022741"/>
    </source>
</evidence>
<dbReference type="PROSITE" id="PS51192">
    <property type="entry name" value="HELICASE_ATP_BIND_1"/>
    <property type="match status" value="1"/>
</dbReference>
<dbReference type="Gene3D" id="3.40.50.300">
    <property type="entry name" value="P-loop containing nucleotide triphosphate hydrolases"/>
    <property type="match status" value="1"/>
</dbReference>
<dbReference type="GO" id="GO:0005524">
    <property type="term" value="F:ATP binding"/>
    <property type="evidence" value="ECO:0007669"/>
    <property type="project" value="UniProtKB-KW"/>
</dbReference>
<dbReference type="PANTHER" id="PTHR47959">
    <property type="entry name" value="ATP-DEPENDENT RNA HELICASE RHLE-RELATED"/>
    <property type="match status" value="1"/>
</dbReference>
<dbReference type="GO" id="GO:0003676">
    <property type="term" value="F:nucleic acid binding"/>
    <property type="evidence" value="ECO:0007669"/>
    <property type="project" value="InterPro"/>
</dbReference>
<dbReference type="PANTHER" id="PTHR47959:SF10">
    <property type="entry name" value="ATP-DEPENDENT RNA HELICASE RHLB"/>
    <property type="match status" value="1"/>
</dbReference>
<dbReference type="GO" id="GO:0003724">
    <property type="term" value="F:RNA helicase activity"/>
    <property type="evidence" value="ECO:0007669"/>
    <property type="project" value="TreeGrafter"/>
</dbReference>
<name>A0A383CEP4_9ZZZZ</name>
<keyword evidence="1" id="KW-0547">Nucleotide-binding</keyword>
<feature type="domain" description="Helicase ATP-binding" evidence="5">
    <location>
        <begin position="25"/>
        <end position="137"/>
    </location>
</feature>
<evidence type="ECO:0000313" key="6">
    <source>
        <dbReference type="EMBL" id="SVE30519.1"/>
    </source>
</evidence>
<dbReference type="GO" id="GO:0005829">
    <property type="term" value="C:cytosol"/>
    <property type="evidence" value="ECO:0007669"/>
    <property type="project" value="TreeGrafter"/>
</dbReference>
<gene>
    <name evidence="6" type="ORF">METZ01_LOCUS483373</name>
</gene>
<evidence type="ECO:0000256" key="2">
    <source>
        <dbReference type="ARBA" id="ARBA00022801"/>
    </source>
</evidence>
<dbReference type="InterPro" id="IPR050079">
    <property type="entry name" value="DEAD_box_RNA_helicase"/>
</dbReference>
<keyword evidence="3" id="KW-0347">Helicase</keyword>
<reference evidence="6" key="1">
    <citation type="submission" date="2018-05" db="EMBL/GenBank/DDBJ databases">
        <authorList>
            <person name="Lanie J.A."/>
            <person name="Ng W.-L."/>
            <person name="Kazmierczak K.M."/>
            <person name="Andrzejewski T.M."/>
            <person name="Davidsen T.M."/>
            <person name="Wayne K.J."/>
            <person name="Tettelin H."/>
            <person name="Glass J.I."/>
            <person name="Rusch D."/>
            <person name="Podicherti R."/>
            <person name="Tsui H.-C.T."/>
            <person name="Winkler M.E."/>
        </authorList>
    </citation>
    <scope>NUCLEOTIDE SEQUENCE</scope>
</reference>
<dbReference type="Pfam" id="PF00270">
    <property type="entry name" value="DEAD"/>
    <property type="match status" value="1"/>
</dbReference>
<dbReference type="InterPro" id="IPR014001">
    <property type="entry name" value="Helicase_ATP-bd"/>
</dbReference>
<dbReference type="CDD" id="cd00268">
    <property type="entry name" value="DEADc"/>
    <property type="match status" value="1"/>
</dbReference>
<keyword evidence="4" id="KW-0067">ATP-binding</keyword>
<dbReference type="EMBL" id="UINC01208125">
    <property type="protein sequence ID" value="SVE30519.1"/>
    <property type="molecule type" value="Genomic_DNA"/>
</dbReference>
<dbReference type="SMART" id="SM00487">
    <property type="entry name" value="DEXDc"/>
    <property type="match status" value="1"/>
</dbReference>
<dbReference type="InterPro" id="IPR027417">
    <property type="entry name" value="P-loop_NTPase"/>
</dbReference>
<organism evidence="6">
    <name type="scientific">marine metagenome</name>
    <dbReference type="NCBI Taxonomy" id="408172"/>
    <lineage>
        <taxon>unclassified sequences</taxon>
        <taxon>metagenomes</taxon>
        <taxon>ecological metagenomes</taxon>
    </lineage>
</organism>
<keyword evidence="2" id="KW-0378">Hydrolase</keyword>
<dbReference type="InterPro" id="IPR011545">
    <property type="entry name" value="DEAD/DEAH_box_helicase_dom"/>
</dbReference>
<evidence type="ECO:0000256" key="3">
    <source>
        <dbReference type="ARBA" id="ARBA00022806"/>
    </source>
</evidence>